<dbReference type="Pfam" id="PF00172">
    <property type="entry name" value="Zn_clus"/>
    <property type="match status" value="1"/>
</dbReference>
<evidence type="ECO:0000256" key="4">
    <source>
        <dbReference type="ARBA" id="ARBA00023163"/>
    </source>
</evidence>
<dbReference type="PROSITE" id="PS50048">
    <property type="entry name" value="ZN2_CY6_FUNGAL_2"/>
    <property type="match status" value="1"/>
</dbReference>
<dbReference type="GO" id="GO:0005634">
    <property type="term" value="C:nucleus"/>
    <property type="evidence" value="ECO:0007669"/>
    <property type="project" value="UniProtKB-SubCell"/>
</dbReference>
<feature type="domain" description="Zn(2)-C6 fungal-type" evidence="7">
    <location>
        <begin position="19"/>
        <end position="52"/>
    </location>
</feature>
<dbReference type="GO" id="GO:0008270">
    <property type="term" value="F:zinc ion binding"/>
    <property type="evidence" value="ECO:0007669"/>
    <property type="project" value="InterPro"/>
</dbReference>
<dbReference type="GO" id="GO:0000976">
    <property type="term" value="F:transcription cis-regulatory region binding"/>
    <property type="evidence" value="ECO:0007669"/>
    <property type="project" value="TreeGrafter"/>
</dbReference>
<evidence type="ECO:0000313" key="9">
    <source>
        <dbReference type="Proteomes" id="UP001365542"/>
    </source>
</evidence>
<evidence type="ECO:0000256" key="3">
    <source>
        <dbReference type="ARBA" id="ARBA00023125"/>
    </source>
</evidence>
<accession>A0AAV9X3N8</accession>
<evidence type="ECO:0000259" key="7">
    <source>
        <dbReference type="PROSITE" id="PS50048"/>
    </source>
</evidence>
<dbReference type="Proteomes" id="UP001365542">
    <property type="component" value="Unassembled WGS sequence"/>
</dbReference>
<keyword evidence="2" id="KW-0805">Transcription regulation</keyword>
<keyword evidence="4" id="KW-0804">Transcription</keyword>
<gene>
    <name evidence="8" type="ORF">TWF694_002590</name>
</gene>
<reference evidence="8 9" key="1">
    <citation type="submission" date="2019-10" db="EMBL/GenBank/DDBJ databases">
        <authorList>
            <person name="Palmer J.M."/>
        </authorList>
    </citation>
    <scope>NUCLEOTIDE SEQUENCE [LARGE SCALE GENOMIC DNA]</scope>
    <source>
        <strain evidence="8 9">TWF694</strain>
    </source>
</reference>
<dbReference type="PANTHER" id="PTHR31845">
    <property type="entry name" value="FINGER DOMAIN PROTEIN, PUTATIVE-RELATED"/>
    <property type="match status" value="1"/>
</dbReference>
<dbReference type="InterPro" id="IPR051089">
    <property type="entry name" value="prtT"/>
</dbReference>
<evidence type="ECO:0000256" key="1">
    <source>
        <dbReference type="ARBA" id="ARBA00004123"/>
    </source>
</evidence>
<sequence length="666" mass="76273">MMEVAEPSSMINPRVRRRACLSCTSAKVKCTYAALGAESCERCERLGKACVYAEPSSKARRNLREASSTKRLEEKVELLSTQVAALTQHIHSTAFQEPRNNLPTTEIIYSSFSSSRDRISGSHLAPSESLSKSREVHNDSLTNVVLHDLGGPAAADRRLETFRREFVKYFPFVVVPLTISSEALRYDNPFLFLCIMAVTSFEDPILQRRLGREIKKQICDRLVMGLEVSMDLLQGLLVFVNWYQYFCTPGKHQYFLMLQLCVNLCHELRLDVNEKGKRGLEEAQTQRKMRNPAEMRALLGTYCLSSILSMMLRKRTTMHYTSYMEDCCTSLSRLRDFPSDQLIAPFVEIQVLQRKISDAFCYHDIPTCEIRGQHAIQITVDSFFREIDGLKKDIGSTNRNAILVQHLHFLEVWVHEVALYNELWQSLSVSVRLTQPETSRSIQLSMQRTNMLWQLVAATVSFHDWCLSLENAEIFHFPFSWWAELSYVVIVQVRTVFLDYGASIIGKEQIEESLEAGFRRAAERELIIPRMLDEYMRRLATMTTHHVDDDGDRDMVYNYGVLLKSIQSGYESRMRPENRPAPGQFEMRQKHPSLSQLSHPEVGSADIQGSVPPSVSTNYVELETGDPHISSASQLDLQFDLGDTVFDEFTWDTIMDDLSVFTPQNI</sequence>
<dbReference type="InterPro" id="IPR001138">
    <property type="entry name" value="Zn2Cys6_DnaBD"/>
</dbReference>
<name>A0AAV9X3N8_9PEZI</name>
<dbReference type="CDD" id="cd00067">
    <property type="entry name" value="GAL4"/>
    <property type="match status" value="1"/>
</dbReference>
<feature type="region of interest" description="Disordered" evidence="6">
    <location>
        <begin position="570"/>
        <end position="591"/>
    </location>
</feature>
<organism evidence="8 9">
    <name type="scientific">Orbilia ellipsospora</name>
    <dbReference type="NCBI Taxonomy" id="2528407"/>
    <lineage>
        <taxon>Eukaryota</taxon>
        <taxon>Fungi</taxon>
        <taxon>Dikarya</taxon>
        <taxon>Ascomycota</taxon>
        <taxon>Pezizomycotina</taxon>
        <taxon>Orbiliomycetes</taxon>
        <taxon>Orbiliales</taxon>
        <taxon>Orbiliaceae</taxon>
        <taxon>Orbilia</taxon>
    </lineage>
</organism>
<dbReference type="InterPro" id="IPR036864">
    <property type="entry name" value="Zn2-C6_fun-type_DNA-bd_sf"/>
</dbReference>
<evidence type="ECO:0000256" key="6">
    <source>
        <dbReference type="SAM" id="MobiDB-lite"/>
    </source>
</evidence>
<dbReference type="PANTHER" id="PTHR31845:SF10">
    <property type="entry name" value="ZN(II)2CYS6 TRANSCRIPTION FACTOR (EUROFUNG)"/>
    <property type="match status" value="1"/>
</dbReference>
<dbReference type="PROSITE" id="PS00463">
    <property type="entry name" value="ZN2_CY6_FUNGAL_1"/>
    <property type="match status" value="1"/>
</dbReference>
<comment type="subcellular location">
    <subcellularLocation>
        <location evidence="1">Nucleus</location>
    </subcellularLocation>
</comment>
<dbReference type="EMBL" id="JAVHJO010000011">
    <property type="protein sequence ID" value="KAK6533657.1"/>
    <property type="molecule type" value="Genomic_DNA"/>
</dbReference>
<dbReference type="SMART" id="SM00066">
    <property type="entry name" value="GAL4"/>
    <property type="match status" value="1"/>
</dbReference>
<evidence type="ECO:0000256" key="2">
    <source>
        <dbReference type="ARBA" id="ARBA00023015"/>
    </source>
</evidence>
<proteinExistence type="predicted"/>
<keyword evidence="3" id="KW-0238">DNA-binding</keyword>
<dbReference type="Gene3D" id="4.10.240.10">
    <property type="entry name" value="Zn(2)-C6 fungal-type DNA-binding domain"/>
    <property type="match status" value="1"/>
</dbReference>
<protein>
    <recommendedName>
        <fullName evidence="7">Zn(2)-C6 fungal-type domain-containing protein</fullName>
    </recommendedName>
</protein>
<dbReference type="SUPFAM" id="SSF57701">
    <property type="entry name" value="Zn2/Cys6 DNA-binding domain"/>
    <property type="match status" value="1"/>
</dbReference>
<comment type="caution">
    <text evidence="8">The sequence shown here is derived from an EMBL/GenBank/DDBJ whole genome shotgun (WGS) entry which is preliminary data.</text>
</comment>
<dbReference type="GO" id="GO:0000981">
    <property type="term" value="F:DNA-binding transcription factor activity, RNA polymerase II-specific"/>
    <property type="evidence" value="ECO:0007669"/>
    <property type="project" value="InterPro"/>
</dbReference>
<keyword evidence="9" id="KW-1185">Reference proteome</keyword>
<dbReference type="AlphaFoldDB" id="A0AAV9X3N8"/>
<evidence type="ECO:0000256" key="5">
    <source>
        <dbReference type="ARBA" id="ARBA00023242"/>
    </source>
</evidence>
<evidence type="ECO:0000313" key="8">
    <source>
        <dbReference type="EMBL" id="KAK6533657.1"/>
    </source>
</evidence>
<keyword evidence="5" id="KW-0539">Nucleus</keyword>